<dbReference type="Proteomes" id="UP000595140">
    <property type="component" value="Unassembled WGS sequence"/>
</dbReference>
<protein>
    <recommendedName>
        <fullName evidence="6">F-box domain-containing protein</fullName>
    </recommendedName>
</protein>
<name>A0A484MK67_9ASTE</name>
<evidence type="ECO:0008006" key="6">
    <source>
        <dbReference type="Google" id="ProtNLM"/>
    </source>
</evidence>
<sequence length="532" mass="59304">MQRVMVSSEQSLVHKLGDSNRTLSPKFRIVSLRSSLLDDPSMDNELAVKGEPLLPGLPDDVALHCLLRVTVDNHLSCKGVSKRWFLLFAHKERFFSLRKELLFHEPWLFVLAFHKRTGKIQWKVLDLTNFSWHAIPPMPCKDNATAHGFRCVSLPHNGVMFVCGGLVSDADYPLNLVLKYEVGANRWSVMKSMITPRSYFGIGLIDGMLYVAGGNGAELFELNSAEVLNPSNGTWKSVSNIGLYLSSYDSAVLNGKLFITEGWFWPFYVVPMGQAYDPKTDTWEGIPSGLREGWTGSSVVIEGHLFVVTEHESAKVKVYYFETDSWDTVDGPPLPVQICKPFCVSCYDNRIVVVGQYLKVAVGLVTKRLKTCGKEFGFNVQWRVVYAPDNLCEFSPSSAQPDEEQEKMEQITDEGKTESLLLIIRIERQREREREGMGAVTASLIAIAGVALGWITIEMACKPCLDKGRQALDRSLNPDYDPDDDDDDLRAPLVVPNPNPLLPPNSSDPIPSHLPFPVSSALAPNSDPVHFG</sequence>
<evidence type="ECO:0000256" key="1">
    <source>
        <dbReference type="ARBA" id="ARBA00022441"/>
    </source>
</evidence>
<keyword evidence="2" id="KW-0677">Repeat</keyword>
<evidence type="ECO:0000256" key="3">
    <source>
        <dbReference type="SAM" id="MobiDB-lite"/>
    </source>
</evidence>
<dbReference type="OrthoDB" id="45365at2759"/>
<dbReference type="PANTHER" id="PTHR46344:SF4">
    <property type="entry name" value="OS07G0153400 PROTEIN"/>
    <property type="match status" value="1"/>
</dbReference>
<organism evidence="4 5">
    <name type="scientific">Cuscuta campestris</name>
    <dbReference type="NCBI Taxonomy" id="132261"/>
    <lineage>
        <taxon>Eukaryota</taxon>
        <taxon>Viridiplantae</taxon>
        <taxon>Streptophyta</taxon>
        <taxon>Embryophyta</taxon>
        <taxon>Tracheophyta</taxon>
        <taxon>Spermatophyta</taxon>
        <taxon>Magnoliopsida</taxon>
        <taxon>eudicotyledons</taxon>
        <taxon>Gunneridae</taxon>
        <taxon>Pentapetalae</taxon>
        <taxon>asterids</taxon>
        <taxon>lamiids</taxon>
        <taxon>Solanales</taxon>
        <taxon>Convolvulaceae</taxon>
        <taxon>Cuscuteae</taxon>
        <taxon>Cuscuta</taxon>
        <taxon>Cuscuta subgen. Grammica</taxon>
        <taxon>Cuscuta sect. Cleistogrammica</taxon>
    </lineage>
</organism>
<dbReference type="AlphaFoldDB" id="A0A484MK67"/>
<dbReference type="PANTHER" id="PTHR46344">
    <property type="entry name" value="OS02G0202900 PROTEIN"/>
    <property type="match status" value="1"/>
</dbReference>
<dbReference type="SMART" id="SM00612">
    <property type="entry name" value="Kelch"/>
    <property type="match status" value="2"/>
</dbReference>
<dbReference type="EMBL" id="OOIL02003592">
    <property type="protein sequence ID" value="VFQ88434.1"/>
    <property type="molecule type" value="Genomic_DNA"/>
</dbReference>
<proteinExistence type="predicted"/>
<accession>A0A484MK67</accession>
<keyword evidence="1" id="KW-0880">Kelch repeat</keyword>
<evidence type="ECO:0000313" key="5">
    <source>
        <dbReference type="Proteomes" id="UP000595140"/>
    </source>
</evidence>
<dbReference type="InterPro" id="IPR006652">
    <property type="entry name" value="Kelch_1"/>
</dbReference>
<reference evidence="4 5" key="1">
    <citation type="submission" date="2018-04" db="EMBL/GenBank/DDBJ databases">
        <authorList>
            <person name="Vogel A."/>
        </authorList>
    </citation>
    <scope>NUCLEOTIDE SEQUENCE [LARGE SCALE GENOMIC DNA]</scope>
</reference>
<evidence type="ECO:0000256" key="2">
    <source>
        <dbReference type="ARBA" id="ARBA00022737"/>
    </source>
</evidence>
<gene>
    <name evidence="4" type="ORF">CCAM_LOCUS30210</name>
</gene>
<dbReference type="Gene3D" id="2.120.10.80">
    <property type="entry name" value="Kelch-type beta propeller"/>
    <property type="match status" value="1"/>
</dbReference>
<dbReference type="SUPFAM" id="SSF117281">
    <property type="entry name" value="Kelch motif"/>
    <property type="match status" value="1"/>
</dbReference>
<dbReference type="Pfam" id="PF01344">
    <property type="entry name" value="Kelch_1"/>
    <property type="match status" value="1"/>
</dbReference>
<evidence type="ECO:0000313" key="4">
    <source>
        <dbReference type="EMBL" id="VFQ88434.1"/>
    </source>
</evidence>
<feature type="region of interest" description="Disordered" evidence="3">
    <location>
        <begin position="475"/>
        <end position="532"/>
    </location>
</feature>
<keyword evidence="5" id="KW-1185">Reference proteome</keyword>
<dbReference type="SUPFAM" id="SSF81383">
    <property type="entry name" value="F-box domain"/>
    <property type="match status" value="1"/>
</dbReference>
<dbReference type="InterPro" id="IPR036047">
    <property type="entry name" value="F-box-like_dom_sf"/>
</dbReference>
<dbReference type="InterPro" id="IPR015915">
    <property type="entry name" value="Kelch-typ_b-propeller"/>
</dbReference>